<dbReference type="PROSITE" id="PS51790">
    <property type="entry name" value="MSRB"/>
    <property type="match status" value="1"/>
</dbReference>
<comment type="similarity">
    <text evidence="1 6">Belongs to the MsrB Met sulfoxide reductase family.</text>
</comment>
<feature type="domain" description="MsrB" evidence="7">
    <location>
        <begin position="9"/>
        <end position="132"/>
    </location>
</feature>
<dbReference type="GO" id="GO:0006979">
    <property type="term" value="P:response to oxidative stress"/>
    <property type="evidence" value="ECO:0007669"/>
    <property type="project" value="InterPro"/>
</dbReference>
<reference evidence="8 9" key="1">
    <citation type="submission" date="2018-12" db="EMBL/GenBank/DDBJ databases">
        <authorList>
            <consortium name="Pathogen Informatics"/>
        </authorList>
    </citation>
    <scope>NUCLEOTIDE SEQUENCE [LARGE SCALE GENOMIC DNA]</scope>
    <source>
        <strain evidence="8 9">NCTC13354</strain>
    </source>
</reference>
<evidence type="ECO:0000256" key="5">
    <source>
        <dbReference type="ARBA" id="ARBA00048488"/>
    </source>
</evidence>
<comment type="catalytic activity">
    <reaction evidence="5 6">
        <text>L-methionyl-[protein] + [thioredoxin]-disulfide + H2O = L-methionyl-(R)-S-oxide-[protein] + [thioredoxin]-dithiol</text>
        <dbReference type="Rhea" id="RHEA:24164"/>
        <dbReference type="Rhea" id="RHEA-COMP:10698"/>
        <dbReference type="Rhea" id="RHEA-COMP:10700"/>
        <dbReference type="Rhea" id="RHEA-COMP:12313"/>
        <dbReference type="Rhea" id="RHEA-COMP:12314"/>
        <dbReference type="ChEBI" id="CHEBI:15377"/>
        <dbReference type="ChEBI" id="CHEBI:16044"/>
        <dbReference type="ChEBI" id="CHEBI:29950"/>
        <dbReference type="ChEBI" id="CHEBI:45764"/>
        <dbReference type="ChEBI" id="CHEBI:50058"/>
        <dbReference type="EC" id="1.8.4.12"/>
    </reaction>
</comment>
<feature type="binding site" evidence="6">
    <location>
        <position position="100"/>
    </location>
    <ligand>
        <name>Zn(2+)</name>
        <dbReference type="ChEBI" id="CHEBI:29105"/>
    </ligand>
</feature>
<dbReference type="HAMAP" id="MF_01400">
    <property type="entry name" value="MsrB"/>
    <property type="match status" value="1"/>
</dbReference>
<keyword evidence="2 6" id="KW-0479">Metal-binding</keyword>
<dbReference type="InterPro" id="IPR002579">
    <property type="entry name" value="Met_Sox_Rdtase_MsrB_dom"/>
</dbReference>
<dbReference type="Proteomes" id="UP000269542">
    <property type="component" value="Chromosome"/>
</dbReference>
<dbReference type="FunFam" id="2.170.150.20:FF:000001">
    <property type="entry name" value="Peptide methionine sulfoxide reductase MsrB"/>
    <property type="match status" value="1"/>
</dbReference>
<dbReference type="OrthoDB" id="9785497at2"/>
<evidence type="ECO:0000313" key="9">
    <source>
        <dbReference type="Proteomes" id="UP000269542"/>
    </source>
</evidence>
<dbReference type="InterPro" id="IPR011057">
    <property type="entry name" value="Mss4-like_sf"/>
</dbReference>
<feature type="binding site" evidence="6">
    <location>
        <position position="97"/>
    </location>
    <ligand>
        <name>Zn(2+)</name>
        <dbReference type="ChEBI" id="CHEBI:29105"/>
    </ligand>
</feature>
<proteinExistence type="inferred from homology"/>
<evidence type="ECO:0000256" key="3">
    <source>
        <dbReference type="ARBA" id="ARBA00022833"/>
    </source>
</evidence>
<organism evidence="8 9">
    <name type="scientific">Trueperella bialowiezensis</name>
    <dbReference type="NCBI Taxonomy" id="312285"/>
    <lineage>
        <taxon>Bacteria</taxon>
        <taxon>Bacillati</taxon>
        <taxon>Actinomycetota</taxon>
        <taxon>Actinomycetes</taxon>
        <taxon>Actinomycetales</taxon>
        <taxon>Actinomycetaceae</taxon>
        <taxon>Trueperella</taxon>
    </lineage>
</organism>
<dbReference type="RefSeq" id="WP_126416686.1">
    <property type="nucleotide sequence ID" value="NZ_LR134476.1"/>
</dbReference>
<dbReference type="Gene3D" id="2.170.150.20">
    <property type="entry name" value="Peptide methionine sulfoxide reductase"/>
    <property type="match status" value="1"/>
</dbReference>
<dbReference type="Pfam" id="PF01641">
    <property type="entry name" value="SelR"/>
    <property type="match status" value="1"/>
</dbReference>
<dbReference type="PANTHER" id="PTHR10173">
    <property type="entry name" value="METHIONINE SULFOXIDE REDUCTASE"/>
    <property type="match status" value="1"/>
</dbReference>
<keyword evidence="9" id="KW-1185">Reference proteome</keyword>
<feature type="binding site" evidence="6">
    <location>
        <position position="48"/>
    </location>
    <ligand>
        <name>Zn(2+)</name>
        <dbReference type="ChEBI" id="CHEBI:29105"/>
    </ligand>
</feature>
<dbReference type="GO" id="GO:0005737">
    <property type="term" value="C:cytoplasm"/>
    <property type="evidence" value="ECO:0007669"/>
    <property type="project" value="TreeGrafter"/>
</dbReference>
<evidence type="ECO:0000259" key="7">
    <source>
        <dbReference type="PROSITE" id="PS51790"/>
    </source>
</evidence>
<dbReference type="GO" id="GO:0008270">
    <property type="term" value="F:zinc ion binding"/>
    <property type="evidence" value="ECO:0007669"/>
    <property type="project" value="UniProtKB-UniRule"/>
</dbReference>
<dbReference type="AlphaFoldDB" id="A0A3S4VTV3"/>
<gene>
    <name evidence="6 8" type="primary">msrB</name>
    <name evidence="8" type="ORF">NCTC13354_01313</name>
</gene>
<dbReference type="EMBL" id="LR134476">
    <property type="protein sequence ID" value="VEI13593.1"/>
    <property type="molecule type" value="Genomic_DNA"/>
</dbReference>
<keyword evidence="3 6" id="KW-0862">Zinc</keyword>
<evidence type="ECO:0000256" key="4">
    <source>
        <dbReference type="ARBA" id="ARBA00023002"/>
    </source>
</evidence>
<dbReference type="EC" id="1.8.4.12" evidence="6"/>
<accession>A0A3S4VTV3</accession>
<dbReference type="PANTHER" id="PTHR10173:SF52">
    <property type="entry name" value="METHIONINE-R-SULFOXIDE REDUCTASE B1"/>
    <property type="match status" value="1"/>
</dbReference>
<evidence type="ECO:0000256" key="2">
    <source>
        <dbReference type="ARBA" id="ARBA00022723"/>
    </source>
</evidence>
<keyword evidence="4 6" id="KW-0560">Oxidoreductase</keyword>
<dbReference type="GO" id="GO:0033743">
    <property type="term" value="F:peptide-methionine (R)-S-oxide reductase activity"/>
    <property type="evidence" value="ECO:0007669"/>
    <property type="project" value="UniProtKB-UniRule"/>
</dbReference>
<feature type="binding site" evidence="6">
    <location>
        <position position="51"/>
    </location>
    <ligand>
        <name>Zn(2+)</name>
        <dbReference type="ChEBI" id="CHEBI:29105"/>
    </ligand>
</feature>
<feature type="active site" description="Nucleophile" evidence="6">
    <location>
        <position position="121"/>
    </location>
</feature>
<protein>
    <recommendedName>
        <fullName evidence="6">Peptide methionine sulfoxide reductase MsrB</fullName>
        <ecNumber evidence="6">1.8.4.12</ecNumber>
    </recommendedName>
    <alternativeName>
        <fullName evidence="6">Peptide-methionine (R)-S-oxide reductase</fullName>
    </alternativeName>
</protein>
<dbReference type="NCBIfam" id="TIGR00357">
    <property type="entry name" value="peptide-methionine (R)-S-oxide reductase MsrB"/>
    <property type="match status" value="1"/>
</dbReference>
<comment type="cofactor">
    <cofactor evidence="6">
        <name>Zn(2+)</name>
        <dbReference type="ChEBI" id="CHEBI:29105"/>
    </cofactor>
    <text evidence="6">Binds 1 zinc ion per subunit. The zinc ion is important for the structural integrity of the protein.</text>
</comment>
<evidence type="ECO:0000313" key="8">
    <source>
        <dbReference type="EMBL" id="VEI13593.1"/>
    </source>
</evidence>
<name>A0A3S4VTV3_9ACTO</name>
<evidence type="ECO:0000256" key="6">
    <source>
        <dbReference type="HAMAP-Rule" id="MF_01400"/>
    </source>
</evidence>
<sequence length="139" mass="15491">MNFPINKSDDEWRNLLTPMEYHVLREAGTERPGTGELLNETRAGMYHCRACDAELFRSTTKFDAHCGWPSFYDPNEKDAVSYVEDRSLGMVRTEVLCSACGSHLGHVFPDAPHMPTGLRYCMNSVSLRFAPDAAGAGTD</sequence>
<dbReference type="SUPFAM" id="SSF51316">
    <property type="entry name" value="Mss4-like"/>
    <property type="match status" value="1"/>
</dbReference>
<dbReference type="KEGG" id="tbw:NCTC13354_01313"/>
<evidence type="ECO:0000256" key="1">
    <source>
        <dbReference type="ARBA" id="ARBA00007174"/>
    </source>
</evidence>
<dbReference type="GO" id="GO:0030091">
    <property type="term" value="P:protein repair"/>
    <property type="evidence" value="ECO:0007669"/>
    <property type="project" value="InterPro"/>
</dbReference>
<dbReference type="InterPro" id="IPR028427">
    <property type="entry name" value="Met_Sox_Rdtase_MsrB"/>
</dbReference>